<feature type="transmembrane region" description="Helical" evidence="1">
    <location>
        <begin position="212"/>
        <end position="239"/>
    </location>
</feature>
<dbReference type="Proteomes" id="UP001224418">
    <property type="component" value="Unassembled WGS sequence"/>
</dbReference>
<comment type="caution">
    <text evidence="2">The sequence shown here is derived from an EMBL/GenBank/DDBJ whole genome shotgun (WGS) entry which is preliminary data.</text>
</comment>
<keyword evidence="1" id="KW-0472">Membrane</keyword>
<keyword evidence="1" id="KW-0812">Transmembrane</keyword>
<feature type="transmembrane region" description="Helical" evidence="1">
    <location>
        <begin position="170"/>
        <end position="191"/>
    </location>
</feature>
<dbReference type="EMBL" id="JAUSWN010000017">
    <property type="protein sequence ID" value="MDQ0480329.1"/>
    <property type="molecule type" value="Genomic_DNA"/>
</dbReference>
<evidence type="ECO:0000256" key="1">
    <source>
        <dbReference type="SAM" id="Phobius"/>
    </source>
</evidence>
<keyword evidence="3" id="KW-1185">Reference proteome</keyword>
<gene>
    <name evidence="2" type="ORF">QOZ93_002077</name>
</gene>
<evidence type="ECO:0000313" key="2">
    <source>
        <dbReference type="EMBL" id="MDQ0480329.1"/>
    </source>
</evidence>
<accession>A0ABU0JTE1</accession>
<name>A0ABU0JTE1_HATLI</name>
<sequence>MLNLTLFEMKKFLHKKKNLIIIAFFIIIMAVWVGLNASIENQLKSSEIPSIEDRMESIKNALKGIDNEIEKLPNNMDLVNIKKDFIEEIQVLTKEKIAYTNKDFSTYLNCKLKLDKKLLSQIQSGKVISGKNIEELRNDIEINSILLQKHIEPIYENTSMKAYNFMKLALGSHLPLIIVILIIMLSADIISKEFECNTYKLLFTQPINKNSILFSKIISLILMINIVIFSILGIFFLILGVKNGFGSPNYPTKFLLNGTIQYIDVAQYIGTELLLLLMISIFTCIFSTFVSMLCKNTGTSISISIIITVGLYTLVNKGLLNSIAHLIPVTYIDISDILRGSRALAFKNNSITTYSSFIILFISTIFVVVLSAIKFDKRLTPKK</sequence>
<feature type="transmembrane region" description="Helical" evidence="1">
    <location>
        <begin position="351"/>
        <end position="373"/>
    </location>
</feature>
<reference evidence="2 3" key="1">
    <citation type="submission" date="2023-07" db="EMBL/GenBank/DDBJ databases">
        <title>Genomic Encyclopedia of Type Strains, Phase IV (KMG-IV): sequencing the most valuable type-strain genomes for metagenomic binning, comparative biology and taxonomic classification.</title>
        <authorList>
            <person name="Goeker M."/>
        </authorList>
    </citation>
    <scope>NUCLEOTIDE SEQUENCE [LARGE SCALE GENOMIC DNA]</scope>
    <source>
        <strain evidence="2 3">DSM 1400</strain>
    </source>
</reference>
<keyword evidence="1" id="KW-1133">Transmembrane helix</keyword>
<dbReference type="Pfam" id="PF12679">
    <property type="entry name" value="ABC2_membrane_2"/>
    <property type="match status" value="1"/>
</dbReference>
<dbReference type="PANTHER" id="PTHR37305:SF1">
    <property type="entry name" value="MEMBRANE PROTEIN"/>
    <property type="match status" value="1"/>
</dbReference>
<proteinExistence type="predicted"/>
<dbReference type="PANTHER" id="PTHR37305">
    <property type="entry name" value="INTEGRAL MEMBRANE PROTEIN-RELATED"/>
    <property type="match status" value="1"/>
</dbReference>
<protein>
    <submittedName>
        <fullName evidence="2">ABC-type transport system involved in multi-copper enzyme maturation permease subunit</fullName>
    </submittedName>
</protein>
<evidence type="ECO:0000313" key="3">
    <source>
        <dbReference type="Proteomes" id="UP001224418"/>
    </source>
</evidence>
<organism evidence="2 3">
    <name type="scientific">Hathewaya limosa</name>
    <name type="common">Clostridium limosum</name>
    <dbReference type="NCBI Taxonomy" id="1536"/>
    <lineage>
        <taxon>Bacteria</taxon>
        <taxon>Bacillati</taxon>
        <taxon>Bacillota</taxon>
        <taxon>Clostridia</taxon>
        <taxon>Eubacteriales</taxon>
        <taxon>Clostridiaceae</taxon>
        <taxon>Hathewaya</taxon>
    </lineage>
</organism>
<feature type="transmembrane region" description="Helical" evidence="1">
    <location>
        <begin position="273"/>
        <end position="293"/>
    </location>
</feature>
<dbReference type="RefSeq" id="WP_307356249.1">
    <property type="nucleotide sequence ID" value="NZ_BAAACJ010000013.1"/>
</dbReference>
<feature type="transmembrane region" description="Helical" evidence="1">
    <location>
        <begin position="20"/>
        <end position="39"/>
    </location>
</feature>